<comment type="caution">
    <text evidence="11">The sequence shown here is derived from an EMBL/GenBank/DDBJ whole genome shotgun (WGS) entry which is preliminary data.</text>
</comment>
<feature type="region of interest" description="Disordered" evidence="8">
    <location>
        <begin position="243"/>
        <end position="266"/>
    </location>
</feature>
<evidence type="ECO:0000256" key="7">
    <source>
        <dbReference type="ARBA" id="ARBA00022807"/>
    </source>
</evidence>
<dbReference type="Proteomes" id="UP000601435">
    <property type="component" value="Unassembled WGS sequence"/>
</dbReference>
<protein>
    <recommendedName>
        <fullName evidence="3">ubiquitinyl hydrolase 1</fullName>
        <ecNumber evidence="3">3.4.19.12</ecNumber>
    </recommendedName>
</protein>
<dbReference type="InterPro" id="IPR001394">
    <property type="entry name" value="Peptidase_C19_UCH"/>
</dbReference>
<evidence type="ECO:0000256" key="1">
    <source>
        <dbReference type="ARBA" id="ARBA00000707"/>
    </source>
</evidence>
<evidence type="ECO:0000256" key="6">
    <source>
        <dbReference type="ARBA" id="ARBA00022801"/>
    </source>
</evidence>
<feature type="domain" description="USP" evidence="10">
    <location>
        <begin position="78"/>
        <end position="812"/>
    </location>
</feature>
<dbReference type="CDD" id="cd02257">
    <property type="entry name" value="Peptidase_C19"/>
    <property type="match status" value="1"/>
</dbReference>
<keyword evidence="7" id="KW-0788">Thiol protease</keyword>
<dbReference type="InterPro" id="IPR001478">
    <property type="entry name" value="PDZ"/>
</dbReference>
<dbReference type="InterPro" id="IPR050164">
    <property type="entry name" value="Peptidase_C19"/>
</dbReference>
<dbReference type="GO" id="GO:0006508">
    <property type="term" value="P:proteolysis"/>
    <property type="evidence" value="ECO:0007669"/>
    <property type="project" value="UniProtKB-KW"/>
</dbReference>
<dbReference type="GO" id="GO:0005829">
    <property type="term" value="C:cytosol"/>
    <property type="evidence" value="ECO:0007669"/>
    <property type="project" value="TreeGrafter"/>
</dbReference>
<dbReference type="Gene3D" id="3.90.70.10">
    <property type="entry name" value="Cysteine proteinases"/>
    <property type="match status" value="2"/>
</dbReference>
<keyword evidence="12" id="KW-1185">Reference proteome</keyword>
<comment type="similarity">
    <text evidence="2">Belongs to the peptidase C19 family.</text>
</comment>
<dbReference type="Pfam" id="PF00443">
    <property type="entry name" value="UCH"/>
    <property type="match status" value="1"/>
</dbReference>
<evidence type="ECO:0000259" key="9">
    <source>
        <dbReference type="PROSITE" id="PS50106"/>
    </source>
</evidence>
<dbReference type="EC" id="3.4.19.12" evidence="3"/>
<dbReference type="InterPro" id="IPR028889">
    <property type="entry name" value="USP"/>
</dbReference>
<dbReference type="PANTHER" id="PTHR24006">
    <property type="entry name" value="UBIQUITIN CARBOXYL-TERMINAL HYDROLASE"/>
    <property type="match status" value="1"/>
</dbReference>
<keyword evidence="5" id="KW-0833">Ubl conjugation pathway</keyword>
<name>A0A812U7I0_9DINO</name>
<evidence type="ECO:0000256" key="2">
    <source>
        <dbReference type="ARBA" id="ARBA00009085"/>
    </source>
</evidence>
<evidence type="ECO:0000313" key="12">
    <source>
        <dbReference type="Proteomes" id="UP000601435"/>
    </source>
</evidence>
<dbReference type="PROSITE" id="PS50106">
    <property type="entry name" value="PDZ"/>
    <property type="match status" value="1"/>
</dbReference>
<evidence type="ECO:0000256" key="3">
    <source>
        <dbReference type="ARBA" id="ARBA00012759"/>
    </source>
</evidence>
<evidence type="ECO:0000256" key="5">
    <source>
        <dbReference type="ARBA" id="ARBA00022786"/>
    </source>
</evidence>
<gene>
    <name evidence="11" type="primary">Usp2</name>
    <name evidence="11" type="ORF">SNEC2469_LOCUS16023</name>
</gene>
<sequence length="853" mass="93318">MAGGPALDEDGAAVLRGEIRRILGLQTPEELLRGLTGKELQEMLSEAHVTAKAGQANVVLAPFQPPPRPLGEIEAAPKGLANLGNTCYLGSILQCLAQTQTFTSELADHEGRLGRIGHELNSVLAQLRDMGHDQPSVAAILGELAGRYRWYQGKSQQDAHELLRTLLGALADELEAPEDQQSLQQVVQRSFRGQICEAILCWSCRRISLRCEEFLDLSLDIAAGDDDPGPLGLHGWIMKPLPQEEHGDETDLQAAGEKEAEPESVADEFEQSVLEVQLERVPGRRIALGLDWAETQQHGCKVLRRVLHGSMVDTWNKRQSEERRLSPGLLLLSVNGKEDQDDMMQALKDDQRLLLRFASAEAVAARKSAADAQGFRVELARHSKASWGLQLERSGLEDGLIIVAQVVPDSILDAWNLRCQSTGRHKAVVHAGDRVLKVNDSDNADEMSKSLTDLSKRKIVLHLERGEAKKAGVPEADIPADQAEDPDAIFLIELQPTIQNAGGGWGFQLETGAGAAEVRNVLDGSPLAMWNIACRSRGEEHLCVEAGDVLLDVAAMDTPLAMASQTFKLRRSRERQASIRAMQTTMVAAAKPKPTPELEEKRKSMLEAAGQCEAALPAALAKVFAAAPQPAATSLADCLRSLGSIEALEEDFSPIYNCVHCSTEKACRRFASKRAWLKPPLPPVVPVQLKRFYGQQGSYYKSKTKIKTSSVLDLSSVMLTEPEQQQLQPFMTPDSKLAASAGITHESAKYELYAVCAHLGGSMERGHYVAFVNTGPSLEEEAWFLLDDARATACQRQDALLVEAYIAFYRRPSPPEAPAEPKLCRPLTRVLCVTADGQRLKCEARKKMESCCC</sequence>
<dbReference type="OrthoDB" id="420187at2759"/>
<dbReference type="PANTHER" id="PTHR24006:SF888">
    <property type="entry name" value="UBIQUITIN CARBOXYL-TERMINAL HYDROLASE 30"/>
    <property type="match status" value="1"/>
</dbReference>
<dbReference type="InterPro" id="IPR018200">
    <property type="entry name" value="USP_CS"/>
</dbReference>
<keyword evidence="4" id="KW-0645">Protease</keyword>
<dbReference type="GO" id="GO:0016579">
    <property type="term" value="P:protein deubiquitination"/>
    <property type="evidence" value="ECO:0007669"/>
    <property type="project" value="InterPro"/>
</dbReference>
<dbReference type="PROSITE" id="PS00973">
    <property type="entry name" value="USP_2"/>
    <property type="match status" value="1"/>
</dbReference>
<proteinExistence type="inferred from homology"/>
<dbReference type="PROSITE" id="PS50235">
    <property type="entry name" value="USP_3"/>
    <property type="match status" value="1"/>
</dbReference>
<accession>A0A812U7I0</accession>
<evidence type="ECO:0000259" key="10">
    <source>
        <dbReference type="PROSITE" id="PS50235"/>
    </source>
</evidence>
<dbReference type="EMBL" id="CAJNJA010026160">
    <property type="protein sequence ID" value="CAE7555581.1"/>
    <property type="molecule type" value="Genomic_DNA"/>
</dbReference>
<evidence type="ECO:0000256" key="4">
    <source>
        <dbReference type="ARBA" id="ARBA00022670"/>
    </source>
</evidence>
<dbReference type="GO" id="GO:0004843">
    <property type="term" value="F:cysteine-type deubiquitinase activity"/>
    <property type="evidence" value="ECO:0007669"/>
    <property type="project" value="UniProtKB-EC"/>
</dbReference>
<keyword evidence="6" id="KW-0378">Hydrolase</keyword>
<evidence type="ECO:0000256" key="8">
    <source>
        <dbReference type="SAM" id="MobiDB-lite"/>
    </source>
</evidence>
<reference evidence="11" key="1">
    <citation type="submission" date="2021-02" db="EMBL/GenBank/DDBJ databases">
        <authorList>
            <person name="Dougan E. K."/>
            <person name="Rhodes N."/>
            <person name="Thang M."/>
            <person name="Chan C."/>
        </authorList>
    </citation>
    <scope>NUCLEOTIDE SEQUENCE</scope>
</reference>
<dbReference type="InterPro" id="IPR038765">
    <property type="entry name" value="Papain-like_cys_pep_sf"/>
</dbReference>
<dbReference type="AlphaFoldDB" id="A0A812U7I0"/>
<comment type="catalytic activity">
    <reaction evidence="1">
        <text>Thiol-dependent hydrolysis of ester, thioester, amide, peptide and isopeptide bonds formed by the C-terminal Gly of ubiquitin (a 76-residue protein attached to proteins as an intracellular targeting signal).</text>
        <dbReference type="EC" id="3.4.19.12"/>
    </reaction>
</comment>
<dbReference type="GO" id="GO:0005634">
    <property type="term" value="C:nucleus"/>
    <property type="evidence" value="ECO:0007669"/>
    <property type="project" value="TreeGrafter"/>
</dbReference>
<evidence type="ECO:0000313" key="11">
    <source>
        <dbReference type="EMBL" id="CAE7555581.1"/>
    </source>
</evidence>
<feature type="domain" description="PDZ" evidence="9">
    <location>
        <begin position="376"/>
        <end position="467"/>
    </location>
</feature>
<organism evidence="11 12">
    <name type="scientific">Symbiodinium necroappetens</name>
    <dbReference type="NCBI Taxonomy" id="1628268"/>
    <lineage>
        <taxon>Eukaryota</taxon>
        <taxon>Sar</taxon>
        <taxon>Alveolata</taxon>
        <taxon>Dinophyceae</taxon>
        <taxon>Suessiales</taxon>
        <taxon>Symbiodiniaceae</taxon>
        <taxon>Symbiodinium</taxon>
    </lineage>
</organism>
<dbReference type="SUPFAM" id="SSF54001">
    <property type="entry name" value="Cysteine proteinases"/>
    <property type="match status" value="1"/>
</dbReference>